<keyword evidence="4" id="KW-0808">Transferase</keyword>
<dbReference type="InterPro" id="IPR051819">
    <property type="entry name" value="PTS_sugar-specific_EIIB"/>
</dbReference>
<dbReference type="PANTHER" id="PTHR34581">
    <property type="entry name" value="PTS SYSTEM N,N'-DIACETYLCHITOBIOSE-SPECIFIC EIIB COMPONENT"/>
    <property type="match status" value="1"/>
</dbReference>
<evidence type="ECO:0000313" key="10">
    <source>
        <dbReference type="Proteomes" id="UP000051223"/>
    </source>
</evidence>
<dbReference type="GO" id="GO:0016301">
    <property type="term" value="F:kinase activity"/>
    <property type="evidence" value="ECO:0007669"/>
    <property type="project" value="UniProtKB-KW"/>
</dbReference>
<dbReference type="PANTHER" id="PTHR34581:SF2">
    <property type="entry name" value="PTS SYSTEM N,N'-DIACETYLCHITOBIOSE-SPECIFIC EIIB COMPONENT"/>
    <property type="match status" value="1"/>
</dbReference>
<proteinExistence type="predicted"/>
<evidence type="ECO:0000256" key="2">
    <source>
        <dbReference type="ARBA" id="ARBA00022553"/>
    </source>
</evidence>
<organism evidence="9 10">
    <name type="scientific">Lactobacillus hamsteri DSM 5661 = JCM 6256</name>
    <dbReference type="NCBI Taxonomy" id="1423754"/>
    <lineage>
        <taxon>Bacteria</taxon>
        <taxon>Bacillati</taxon>
        <taxon>Bacillota</taxon>
        <taxon>Bacilli</taxon>
        <taxon>Lactobacillales</taxon>
        <taxon>Lactobacillaceae</taxon>
        <taxon>Lactobacillus</taxon>
    </lineage>
</organism>
<evidence type="ECO:0000256" key="6">
    <source>
        <dbReference type="ARBA" id="ARBA00022777"/>
    </source>
</evidence>
<dbReference type="Pfam" id="PF02302">
    <property type="entry name" value="PTS_IIB"/>
    <property type="match status" value="1"/>
</dbReference>
<dbReference type="InterPro" id="IPR013012">
    <property type="entry name" value="PTS_EIIB_3"/>
</dbReference>
<keyword evidence="1" id="KW-0813">Transport</keyword>
<dbReference type="PROSITE" id="PS51100">
    <property type="entry name" value="PTS_EIIB_TYPE_3"/>
    <property type="match status" value="1"/>
</dbReference>
<dbReference type="Proteomes" id="UP000051223">
    <property type="component" value="Unassembled WGS sequence"/>
</dbReference>
<evidence type="ECO:0000256" key="3">
    <source>
        <dbReference type="ARBA" id="ARBA00022597"/>
    </source>
</evidence>
<feature type="domain" description="PTS EIIB type-3" evidence="8">
    <location>
        <begin position="1"/>
        <end position="87"/>
    </location>
</feature>
<gene>
    <name evidence="9" type="ORF">FC39_GL000104</name>
</gene>
<dbReference type="Gene3D" id="3.40.50.2300">
    <property type="match status" value="1"/>
</dbReference>
<dbReference type="STRING" id="1423754.FC39_GL000104"/>
<dbReference type="InterPro" id="IPR003501">
    <property type="entry name" value="PTS_EIIB_2/3"/>
</dbReference>
<keyword evidence="6" id="KW-0418">Kinase</keyword>
<evidence type="ECO:0000259" key="8">
    <source>
        <dbReference type="PROSITE" id="PS51100"/>
    </source>
</evidence>
<keyword evidence="2" id="KW-0597">Phosphoprotein</keyword>
<dbReference type="GO" id="GO:0008982">
    <property type="term" value="F:protein-N(PI)-phosphohistidine-sugar phosphotransferase activity"/>
    <property type="evidence" value="ECO:0007669"/>
    <property type="project" value="InterPro"/>
</dbReference>
<dbReference type="eggNOG" id="COG1440">
    <property type="taxonomic scope" value="Bacteria"/>
</dbReference>
<reference evidence="9 10" key="1">
    <citation type="journal article" date="2015" name="Genome Announc.">
        <title>Expanding the biotechnology potential of lactobacilli through comparative genomics of 213 strains and associated genera.</title>
        <authorList>
            <person name="Sun Z."/>
            <person name="Harris H.M."/>
            <person name="McCann A."/>
            <person name="Guo C."/>
            <person name="Argimon S."/>
            <person name="Zhang W."/>
            <person name="Yang X."/>
            <person name="Jeffery I.B."/>
            <person name="Cooney J.C."/>
            <person name="Kagawa T.F."/>
            <person name="Liu W."/>
            <person name="Song Y."/>
            <person name="Salvetti E."/>
            <person name="Wrobel A."/>
            <person name="Rasinkangas P."/>
            <person name="Parkhill J."/>
            <person name="Rea M.C."/>
            <person name="O'Sullivan O."/>
            <person name="Ritari J."/>
            <person name="Douillard F.P."/>
            <person name="Paul Ross R."/>
            <person name="Yang R."/>
            <person name="Briner A.E."/>
            <person name="Felis G.E."/>
            <person name="de Vos W.M."/>
            <person name="Barrangou R."/>
            <person name="Klaenhammer T.R."/>
            <person name="Caufield P.W."/>
            <person name="Cui Y."/>
            <person name="Zhang H."/>
            <person name="O'Toole P.W."/>
        </authorList>
    </citation>
    <scope>NUCLEOTIDE SEQUENCE [LARGE SCALE GENOMIC DNA]</scope>
    <source>
        <strain evidence="9 10">DSM 5661</strain>
    </source>
</reference>
<sequence length="87" mass="9918">MLLKNKYDITKENKDYQIKAVAADTIEDVIKKDKPDCILLGPQIQYMLSNIKPFAEENNIPLEVINMQDYGMMNGPAVLKQAESLMQ</sequence>
<comment type="caution">
    <text evidence="9">The sequence shown here is derived from an EMBL/GenBank/DDBJ whole genome shotgun (WGS) entry which is preliminary data.</text>
</comment>
<dbReference type="AlphaFoldDB" id="A0A0R1Y6F7"/>
<keyword evidence="10" id="KW-1185">Reference proteome</keyword>
<dbReference type="RefSeq" id="WP_025081204.1">
    <property type="nucleotide sequence ID" value="NZ_AZGI01000075.1"/>
</dbReference>
<keyword evidence="3" id="KW-0762">Sugar transport</keyword>
<dbReference type="PATRIC" id="fig|1423754.3.peg.110"/>
<evidence type="ECO:0000256" key="5">
    <source>
        <dbReference type="ARBA" id="ARBA00022683"/>
    </source>
</evidence>
<dbReference type="InterPro" id="IPR036095">
    <property type="entry name" value="PTS_EIIB-like_sf"/>
</dbReference>
<evidence type="ECO:0000256" key="7">
    <source>
        <dbReference type="PROSITE-ProRule" id="PRU00423"/>
    </source>
</evidence>
<name>A0A0R1Y6F7_9LACO</name>
<keyword evidence="5" id="KW-0598">Phosphotransferase system</keyword>
<protein>
    <recommendedName>
        <fullName evidence="8">PTS EIIB type-3 domain-containing protein</fullName>
    </recommendedName>
</protein>
<comment type="caution">
    <text evidence="7">Lacks conserved residue(s) required for the propagation of feature annotation.</text>
</comment>
<dbReference type="EMBL" id="AZGI01000075">
    <property type="protein sequence ID" value="KRM37645.1"/>
    <property type="molecule type" value="Genomic_DNA"/>
</dbReference>
<dbReference type="SUPFAM" id="SSF52794">
    <property type="entry name" value="PTS system IIB component-like"/>
    <property type="match status" value="1"/>
</dbReference>
<accession>A0A0R1Y6F7</accession>
<evidence type="ECO:0000256" key="1">
    <source>
        <dbReference type="ARBA" id="ARBA00022448"/>
    </source>
</evidence>
<evidence type="ECO:0000313" key="9">
    <source>
        <dbReference type="EMBL" id="KRM37645.1"/>
    </source>
</evidence>
<dbReference type="GO" id="GO:0009401">
    <property type="term" value="P:phosphoenolpyruvate-dependent sugar phosphotransferase system"/>
    <property type="evidence" value="ECO:0007669"/>
    <property type="project" value="UniProtKB-KW"/>
</dbReference>
<dbReference type="OrthoDB" id="9808134at2"/>
<evidence type="ECO:0000256" key="4">
    <source>
        <dbReference type="ARBA" id="ARBA00022679"/>
    </source>
</evidence>